<dbReference type="Gene3D" id="1.20.1280.50">
    <property type="match status" value="1"/>
</dbReference>
<dbReference type="InterPro" id="IPR036047">
    <property type="entry name" value="F-box-like_dom_sf"/>
</dbReference>
<dbReference type="InParanoid" id="A0A6J0BY00"/>
<dbReference type="SUPFAM" id="SSF81383">
    <property type="entry name" value="F-box domain"/>
    <property type="match status" value="1"/>
</dbReference>
<sequence length="400" mass="45769">MENVSKRKTRKRRQSNREENKDVDTDVDGVNCRERITYDVLRLMLEYFNITDLTRAAMVCRSWNEAAEKEIHTRLKPQHFLLEPNTESKKITDPKYVVDKLFIQPSVGMVFNGFHTRRQIWQPDCLCNYLPPQTDYITLTNSGTIYDEVENKARGLSSIFFPEIPDVKIKYFHTTKLDYLKFDSTQNPKSCNKLARELCKISPKEENIKCIIMFLGGMTRNIFATPDPDHVESVINSIVSYGTNTAKNKIAIWGGIARRVMVCSSSRDKRICKKSVPIAGLSICGSGVSTWSMVLNSRIKTKEQAEKELTALRDAVKLQKHTIGFMFSCCARGDSWYSEPNVEAKIFRKLFPNVPLIGSIGDGEFGVSTVRHEYSPDERIFHQYATIFLIVSYGSVRKVL</sequence>
<dbReference type="GO" id="GO:0000209">
    <property type="term" value="P:protein polyubiquitination"/>
    <property type="evidence" value="ECO:0007669"/>
    <property type="project" value="TreeGrafter"/>
</dbReference>
<evidence type="ECO:0000256" key="1">
    <source>
        <dbReference type="SAM" id="Coils"/>
    </source>
</evidence>
<dbReference type="GO" id="GO:0032436">
    <property type="term" value="P:positive regulation of proteasomal ubiquitin-dependent protein catabolic process"/>
    <property type="evidence" value="ECO:0007669"/>
    <property type="project" value="TreeGrafter"/>
</dbReference>
<dbReference type="AlphaFoldDB" id="A0A6J0BY00"/>
<accession>A0A6J0BY00</accession>
<gene>
    <name evidence="4" type="primary">LOC107223852</name>
</gene>
<keyword evidence="1" id="KW-0175">Coiled coil</keyword>
<dbReference type="RefSeq" id="XP_015519162.1">
    <property type="nucleotide sequence ID" value="XM_015663676.2"/>
</dbReference>
<feature type="compositionally biased region" description="Basic residues" evidence="2">
    <location>
        <begin position="1"/>
        <end position="14"/>
    </location>
</feature>
<evidence type="ECO:0000313" key="4">
    <source>
        <dbReference type="RefSeq" id="XP_015519162.1"/>
    </source>
</evidence>
<feature type="compositionally biased region" description="Basic and acidic residues" evidence="2">
    <location>
        <begin position="15"/>
        <end position="24"/>
    </location>
</feature>
<dbReference type="GeneID" id="107223852"/>
<feature type="coiled-coil region" evidence="1">
    <location>
        <begin position="295"/>
        <end position="322"/>
    </location>
</feature>
<feature type="region of interest" description="Disordered" evidence="2">
    <location>
        <begin position="1"/>
        <end position="25"/>
    </location>
</feature>
<proteinExistence type="predicted"/>
<organism evidence="4">
    <name type="scientific">Neodiprion lecontei</name>
    <name type="common">Redheaded pine sawfly</name>
    <dbReference type="NCBI Taxonomy" id="441921"/>
    <lineage>
        <taxon>Eukaryota</taxon>
        <taxon>Metazoa</taxon>
        <taxon>Ecdysozoa</taxon>
        <taxon>Arthropoda</taxon>
        <taxon>Hexapoda</taxon>
        <taxon>Insecta</taxon>
        <taxon>Pterygota</taxon>
        <taxon>Neoptera</taxon>
        <taxon>Endopterygota</taxon>
        <taxon>Hymenoptera</taxon>
        <taxon>Tenthredinoidea</taxon>
        <taxon>Diprionidae</taxon>
        <taxon>Diprioninae</taxon>
        <taxon>Neodiprion</taxon>
    </lineage>
</organism>
<keyword evidence="3" id="KW-1185">Reference proteome</keyword>
<evidence type="ECO:0000256" key="2">
    <source>
        <dbReference type="SAM" id="MobiDB-lite"/>
    </source>
</evidence>
<reference evidence="4" key="1">
    <citation type="submission" date="2025-08" db="UniProtKB">
        <authorList>
            <consortium name="RefSeq"/>
        </authorList>
    </citation>
    <scope>IDENTIFICATION</scope>
    <source>
        <tissue evidence="4">Thorax and Abdomen</tissue>
    </source>
</reference>
<dbReference type="PANTHER" id="PTHR14939">
    <property type="entry name" value="F-BOX ONLY PROTEIN 22"/>
    <property type="match status" value="1"/>
</dbReference>
<dbReference type="KEGG" id="nlo:107223852"/>
<dbReference type="PANTHER" id="PTHR14939:SF5">
    <property type="entry name" value="F-BOX ONLY PROTEIN 22"/>
    <property type="match status" value="1"/>
</dbReference>
<dbReference type="Proteomes" id="UP000829291">
    <property type="component" value="Chromosome 3"/>
</dbReference>
<protein>
    <submittedName>
        <fullName evidence="4">F-box only protein 22</fullName>
    </submittedName>
</protein>
<dbReference type="CDD" id="cd09917">
    <property type="entry name" value="F-box_SF"/>
    <property type="match status" value="1"/>
</dbReference>
<name>A0A6J0BY00_NEOLC</name>
<dbReference type="OrthoDB" id="199913at2759"/>
<evidence type="ECO:0000313" key="3">
    <source>
        <dbReference type="Proteomes" id="UP000829291"/>
    </source>
</evidence>